<reference evidence="1 2" key="1">
    <citation type="submission" date="2021-07" db="EMBL/GenBank/DDBJ databases">
        <title>A novel Jannaschia species isolated from marine dinoflagellate Ceratoperidinium margalefii.</title>
        <authorList>
            <person name="Jiang Y."/>
            <person name="Li Z."/>
        </authorList>
    </citation>
    <scope>NUCLEOTIDE SEQUENCE [LARGE SCALE GENOMIC DNA]</scope>
    <source>
        <strain evidence="1 2">J12C1-MA-4</strain>
    </source>
</reference>
<keyword evidence="2" id="KW-1185">Reference proteome</keyword>
<accession>A0A8F6TU50</accession>
<dbReference type="PIRSF" id="PIRSF015736">
    <property type="entry name" value="MI"/>
    <property type="match status" value="1"/>
</dbReference>
<gene>
    <name evidence="1" type="ORF">KYE46_12500</name>
</gene>
<sequence>MNSLPYVRTLDHPAPLGLVVLQADESLEHDFRRLLPEDAELLVTRIPSSPEVSPEGLAAMESDLTAAASLLPRGTRFSAVGFGCTSGAAQIGTAEVAARTRAGVDAAEVSDPVTALIAACHAMEIHRLALVSPYVEAVSARLMAVLSRAGIEISAFASFNEASEARVVRIAPASIADAARSTAAHAPCDAVFLSCTNLRTLDVIAPTERALGIPVLSSNLVLAWHMAQLAGLDALRLDTCLTRAAPA</sequence>
<evidence type="ECO:0000313" key="1">
    <source>
        <dbReference type="EMBL" id="QXT38750.1"/>
    </source>
</evidence>
<dbReference type="RefSeq" id="WP_219000946.1">
    <property type="nucleotide sequence ID" value="NZ_CP079194.1"/>
</dbReference>
<dbReference type="KEGG" id="gce:KYE46_12500"/>
<protein>
    <submittedName>
        <fullName evidence="1">Asp/Glu racemase</fullName>
    </submittedName>
</protein>
<proteinExistence type="predicted"/>
<dbReference type="InterPro" id="IPR026286">
    <property type="entry name" value="MaiA/AMDase"/>
</dbReference>
<dbReference type="Pfam" id="PF17645">
    <property type="entry name" value="Amdase"/>
    <property type="match status" value="1"/>
</dbReference>
<dbReference type="Proteomes" id="UP000825009">
    <property type="component" value="Chromosome"/>
</dbReference>
<evidence type="ECO:0000313" key="2">
    <source>
        <dbReference type="Proteomes" id="UP000825009"/>
    </source>
</evidence>
<organism evidence="1 2">
    <name type="scientific">Gymnodinialimonas ceratoperidinii</name>
    <dbReference type="NCBI Taxonomy" id="2856823"/>
    <lineage>
        <taxon>Bacteria</taxon>
        <taxon>Pseudomonadati</taxon>
        <taxon>Pseudomonadota</taxon>
        <taxon>Alphaproteobacteria</taxon>
        <taxon>Rhodobacterales</taxon>
        <taxon>Paracoccaceae</taxon>
        <taxon>Gymnodinialimonas</taxon>
    </lineage>
</organism>
<dbReference type="AlphaFoldDB" id="A0A8F6TU50"/>
<dbReference type="PANTHER" id="PTHR40267">
    <property type="entry name" value="BLR3294 PROTEIN"/>
    <property type="match status" value="1"/>
</dbReference>
<name>A0A8F6TU50_9RHOB</name>
<dbReference type="PANTHER" id="PTHR40267:SF1">
    <property type="entry name" value="BLR3294 PROTEIN"/>
    <property type="match status" value="1"/>
</dbReference>
<dbReference type="EMBL" id="CP079194">
    <property type="protein sequence ID" value="QXT38750.1"/>
    <property type="molecule type" value="Genomic_DNA"/>
</dbReference>